<evidence type="ECO:0000256" key="4">
    <source>
        <dbReference type="ARBA" id="ARBA00022490"/>
    </source>
</evidence>
<feature type="compositionally biased region" description="Basic and acidic residues" evidence="13">
    <location>
        <begin position="7"/>
        <end position="18"/>
    </location>
</feature>
<keyword evidence="5 10" id="KW-0346">Stress response</keyword>
<dbReference type="AlphaFoldDB" id="A0A1D8CWH6"/>
<comment type="subunit">
    <text evidence="3 10">Homodimer.</text>
</comment>
<evidence type="ECO:0000256" key="10">
    <source>
        <dbReference type="HAMAP-Rule" id="MF_01151"/>
    </source>
</evidence>
<dbReference type="InterPro" id="IPR013805">
    <property type="entry name" value="GrpE_CC"/>
</dbReference>
<evidence type="ECO:0000256" key="13">
    <source>
        <dbReference type="SAM" id="MobiDB-lite"/>
    </source>
</evidence>
<sequence>MTRKESHHKEKEEIKETIDIESPEEAVDETVAIPAETGADMEAEIAARDAEITKLREEVMRRAAEFENFRKQKEREAAQSGVRMLENTVRDLLPMIDDLKRLMSHIPAEMQAMAEAKPFIEGVELIRKNFMSLLEKKGVKEIEAKGKQLDVNFHEAITQIDAPGVEPDTIVDEYQTGYTLGDRVIRHARVIVAR</sequence>
<feature type="region of interest" description="Disordered" evidence="13">
    <location>
        <begin position="1"/>
        <end position="23"/>
    </location>
</feature>
<dbReference type="KEGG" id="clz:BIU88_03255"/>
<dbReference type="GO" id="GO:0051087">
    <property type="term" value="F:protein-folding chaperone binding"/>
    <property type="evidence" value="ECO:0007669"/>
    <property type="project" value="InterPro"/>
</dbReference>
<evidence type="ECO:0000256" key="6">
    <source>
        <dbReference type="ARBA" id="ARBA00023186"/>
    </source>
</evidence>
<dbReference type="GO" id="GO:0042803">
    <property type="term" value="F:protein homodimerization activity"/>
    <property type="evidence" value="ECO:0007669"/>
    <property type="project" value="InterPro"/>
</dbReference>
<dbReference type="PANTHER" id="PTHR21237">
    <property type="entry name" value="GRPE PROTEIN"/>
    <property type="match status" value="1"/>
</dbReference>
<reference evidence="14" key="1">
    <citation type="submission" date="2016-09" db="EMBL/GenBank/DDBJ databases">
        <title>Genome sequence of Chlorobaculum limnaeum.</title>
        <authorList>
            <person name="Liu Z."/>
            <person name="Tank M."/>
            <person name="Bryant D.A."/>
        </authorList>
    </citation>
    <scope>NUCLEOTIDE SEQUENCE [LARGE SCALE GENOMIC DNA]</scope>
    <source>
        <strain evidence="14">DSM 1677</strain>
    </source>
</reference>
<dbReference type="PROSITE" id="PS01071">
    <property type="entry name" value="GRPE"/>
    <property type="match status" value="1"/>
</dbReference>
<accession>A0A1D8CWH6</accession>
<evidence type="ECO:0000256" key="12">
    <source>
        <dbReference type="RuleBase" id="RU004478"/>
    </source>
</evidence>
<dbReference type="FunFam" id="2.30.22.10:FF:000001">
    <property type="entry name" value="Protein GrpE"/>
    <property type="match status" value="1"/>
</dbReference>
<dbReference type="Gene3D" id="3.90.20.20">
    <property type="match status" value="1"/>
</dbReference>
<evidence type="ECO:0000256" key="3">
    <source>
        <dbReference type="ARBA" id="ARBA00011738"/>
    </source>
</evidence>
<dbReference type="GO" id="GO:0051082">
    <property type="term" value="F:unfolded protein binding"/>
    <property type="evidence" value="ECO:0007669"/>
    <property type="project" value="TreeGrafter"/>
</dbReference>
<protein>
    <recommendedName>
        <fullName evidence="8 10">Protein GrpE</fullName>
    </recommendedName>
    <alternativeName>
        <fullName evidence="9 10">HSP-70 cofactor</fullName>
    </alternativeName>
</protein>
<keyword evidence="15" id="KW-1185">Reference proteome</keyword>
<dbReference type="STRING" id="274537.BIU88_03255"/>
<dbReference type="OrthoDB" id="9812586at2"/>
<dbReference type="GO" id="GO:0000774">
    <property type="term" value="F:adenyl-nucleotide exchange factor activity"/>
    <property type="evidence" value="ECO:0007669"/>
    <property type="project" value="InterPro"/>
</dbReference>
<dbReference type="HAMAP" id="MF_01151">
    <property type="entry name" value="GrpE"/>
    <property type="match status" value="1"/>
</dbReference>
<comment type="subcellular location">
    <subcellularLocation>
        <location evidence="1 10">Cytoplasm</location>
    </subcellularLocation>
</comment>
<proteinExistence type="inferred from homology"/>
<evidence type="ECO:0000256" key="8">
    <source>
        <dbReference type="ARBA" id="ARBA00072274"/>
    </source>
</evidence>
<evidence type="ECO:0000256" key="5">
    <source>
        <dbReference type="ARBA" id="ARBA00023016"/>
    </source>
</evidence>
<dbReference type="SUPFAM" id="SSF58014">
    <property type="entry name" value="Coiled-coil domain of nucleotide exchange factor GrpE"/>
    <property type="match status" value="1"/>
</dbReference>
<dbReference type="SUPFAM" id="SSF51064">
    <property type="entry name" value="Head domain of nucleotide exchange factor GrpE"/>
    <property type="match status" value="1"/>
</dbReference>
<dbReference type="GO" id="GO:0006457">
    <property type="term" value="P:protein folding"/>
    <property type="evidence" value="ECO:0007669"/>
    <property type="project" value="InterPro"/>
</dbReference>
<dbReference type="EMBL" id="CP017305">
    <property type="protein sequence ID" value="AOS83246.1"/>
    <property type="molecule type" value="Genomic_DNA"/>
</dbReference>
<evidence type="ECO:0000256" key="2">
    <source>
        <dbReference type="ARBA" id="ARBA00009054"/>
    </source>
</evidence>
<comment type="similarity">
    <text evidence="2 10 12">Belongs to the GrpE family.</text>
</comment>
<evidence type="ECO:0000256" key="11">
    <source>
        <dbReference type="RuleBase" id="RU000639"/>
    </source>
</evidence>
<dbReference type="PRINTS" id="PR00773">
    <property type="entry name" value="GRPEPROTEIN"/>
</dbReference>
<dbReference type="PANTHER" id="PTHR21237:SF23">
    <property type="entry name" value="GRPE PROTEIN HOMOLOG, MITOCHONDRIAL"/>
    <property type="match status" value="1"/>
</dbReference>
<evidence type="ECO:0000313" key="14">
    <source>
        <dbReference type="EMBL" id="AOS83246.1"/>
    </source>
</evidence>
<dbReference type="InterPro" id="IPR000740">
    <property type="entry name" value="GrpE"/>
</dbReference>
<gene>
    <name evidence="10" type="primary">grpE</name>
    <name evidence="14" type="ORF">BIU88_03255</name>
</gene>
<dbReference type="InterPro" id="IPR009012">
    <property type="entry name" value="GrpE_head"/>
</dbReference>
<organism evidence="14 15">
    <name type="scientific">Chlorobaculum limnaeum</name>
    <dbReference type="NCBI Taxonomy" id="274537"/>
    <lineage>
        <taxon>Bacteria</taxon>
        <taxon>Pseudomonadati</taxon>
        <taxon>Chlorobiota</taxon>
        <taxon>Chlorobiia</taxon>
        <taxon>Chlorobiales</taxon>
        <taxon>Chlorobiaceae</taxon>
        <taxon>Chlorobaculum</taxon>
    </lineage>
</organism>
<keyword evidence="4 10" id="KW-0963">Cytoplasm</keyword>
<evidence type="ECO:0000256" key="9">
    <source>
        <dbReference type="ARBA" id="ARBA00076414"/>
    </source>
</evidence>
<dbReference type="Proteomes" id="UP000095185">
    <property type="component" value="Chromosome"/>
</dbReference>
<dbReference type="Gene3D" id="2.30.22.10">
    <property type="entry name" value="Head domain of nucleotide exchange factor GrpE"/>
    <property type="match status" value="1"/>
</dbReference>
<name>A0A1D8CWH6_CHLLM</name>
<dbReference type="RefSeq" id="WP_069808970.1">
    <property type="nucleotide sequence ID" value="NZ_CP017305.1"/>
</dbReference>
<keyword evidence="6 10" id="KW-0143">Chaperone</keyword>
<evidence type="ECO:0000256" key="7">
    <source>
        <dbReference type="ARBA" id="ARBA00053401"/>
    </source>
</evidence>
<dbReference type="Pfam" id="PF01025">
    <property type="entry name" value="GrpE"/>
    <property type="match status" value="1"/>
</dbReference>
<evidence type="ECO:0000256" key="1">
    <source>
        <dbReference type="ARBA" id="ARBA00004496"/>
    </source>
</evidence>
<dbReference type="GO" id="GO:0005737">
    <property type="term" value="C:cytoplasm"/>
    <property type="evidence" value="ECO:0007669"/>
    <property type="project" value="UniProtKB-SubCell"/>
</dbReference>
<evidence type="ECO:0000313" key="15">
    <source>
        <dbReference type="Proteomes" id="UP000095185"/>
    </source>
</evidence>
<dbReference type="CDD" id="cd00446">
    <property type="entry name" value="GrpE"/>
    <property type="match status" value="1"/>
</dbReference>
<comment type="function">
    <text evidence="7 10 11">Participates actively in the response to hyperosmotic and heat shock by preventing the aggregation of stress-denatured proteins, in association with DnaK and GrpE. It is the nucleotide exchange factor for DnaK and may function as a thermosensor. Unfolded proteins bind initially to DnaJ; upon interaction with the DnaJ-bound protein, DnaK hydrolyzes its bound ATP, resulting in the formation of a stable complex. GrpE releases ADP from DnaK; ATP binding to DnaK triggers the release of the substrate protein, thus completing the reaction cycle. Several rounds of ATP-dependent interactions between DnaJ, DnaK and GrpE are required for fully efficient folding.</text>
</comment>